<evidence type="ECO:0000313" key="2">
    <source>
        <dbReference type="EMBL" id="MDO3382697.1"/>
    </source>
</evidence>
<dbReference type="PANTHER" id="PTHR43319:SF3">
    <property type="entry name" value="BETA-LACTAMASE-RELATED DOMAIN-CONTAINING PROTEIN"/>
    <property type="match status" value="1"/>
</dbReference>
<sequence>MKMTSSTWLPTSPRKPRPAVSLKGALVIDVEGYWPEGAEPLKEAFTENFRRFGETGASLAVVRGGEVIASLWAGTRDREQTLPWREDTCVNVFSAGKPLVAAVIMTLVAEGALDLDKPIGVYWPAFAARGKEAITARQILSHTSGLSAFHPRVKEPVIFDRVAVAGLLEYETPWWSPGTAQGYSPFLYGWILAELACRVSGETDFNRMFQQRVAQPLAMQAYYGVPIDRQQALADVAPLKKPLGSIGSASEGANSAALGQLMKADPRGVTNRAFSNPMSLMNSTNTQTWRSACIPAANCHTDALSLARFYADLASTQPSVVTREVRDQFTAGSAAQQDRVLGVNLRFGLGFMLSQDVDDCRYGSLAGFGHPGAGGSVGFADPESGIGFGYVTSRLGQSLLVDARAQSLIAALTCLKGG</sequence>
<gene>
    <name evidence="2" type="ORF">QWI16_10985</name>
</gene>
<dbReference type="InterPro" id="IPR012338">
    <property type="entry name" value="Beta-lactam/transpept-like"/>
</dbReference>
<organism evidence="2 3">
    <name type="scientific">Gilvimarinus algae</name>
    <dbReference type="NCBI Taxonomy" id="3058037"/>
    <lineage>
        <taxon>Bacteria</taxon>
        <taxon>Pseudomonadati</taxon>
        <taxon>Pseudomonadota</taxon>
        <taxon>Gammaproteobacteria</taxon>
        <taxon>Cellvibrionales</taxon>
        <taxon>Cellvibrionaceae</taxon>
        <taxon>Gilvimarinus</taxon>
    </lineage>
</organism>
<dbReference type="Proteomes" id="UP001168380">
    <property type="component" value="Unassembled WGS sequence"/>
</dbReference>
<keyword evidence="3" id="KW-1185">Reference proteome</keyword>
<dbReference type="EC" id="3.1.1.103" evidence="2"/>
<protein>
    <submittedName>
        <fullName evidence="2">Serine hydrolase domain-containing protein</fullName>
        <ecNumber evidence="2">3.1.1.103</ecNumber>
    </submittedName>
</protein>
<dbReference type="RefSeq" id="WP_302713088.1">
    <property type="nucleotide sequence ID" value="NZ_JAULRT010000052.1"/>
</dbReference>
<dbReference type="InterPro" id="IPR001466">
    <property type="entry name" value="Beta-lactam-related"/>
</dbReference>
<dbReference type="Gene3D" id="3.40.710.10">
    <property type="entry name" value="DD-peptidase/beta-lactamase superfamily"/>
    <property type="match status" value="1"/>
</dbReference>
<accession>A0ABT8TF25</accession>
<dbReference type="EMBL" id="JAULRT010000052">
    <property type="protein sequence ID" value="MDO3382697.1"/>
    <property type="molecule type" value="Genomic_DNA"/>
</dbReference>
<dbReference type="InterPro" id="IPR052907">
    <property type="entry name" value="Beta-lactamase/esterase"/>
</dbReference>
<dbReference type="SUPFAM" id="SSF56601">
    <property type="entry name" value="beta-lactamase/transpeptidase-like"/>
    <property type="match status" value="1"/>
</dbReference>
<keyword evidence="2" id="KW-0378">Hydrolase</keyword>
<evidence type="ECO:0000313" key="3">
    <source>
        <dbReference type="Proteomes" id="UP001168380"/>
    </source>
</evidence>
<name>A0ABT8TF25_9GAMM</name>
<dbReference type="Pfam" id="PF00144">
    <property type="entry name" value="Beta-lactamase"/>
    <property type="match status" value="1"/>
</dbReference>
<comment type="caution">
    <text evidence="2">The sequence shown here is derived from an EMBL/GenBank/DDBJ whole genome shotgun (WGS) entry which is preliminary data.</text>
</comment>
<dbReference type="GO" id="GO:0016787">
    <property type="term" value="F:hydrolase activity"/>
    <property type="evidence" value="ECO:0007669"/>
    <property type="project" value="UniProtKB-KW"/>
</dbReference>
<reference evidence="2" key="1">
    <citation type="submission" date="2023-07" db="EMBL/GenBank/DDBJ databases">
        <title>Gilvimarinus algae sp. nov., isolated from the surface of Kelp.</title>
        <authorList>
            <person name="Sun Y.Y."/>
            <person name="Gong Y."/>
            <person name="Du Z.J."/>
        </authorList>
    </citation>
    <scope>NUCLEOTIDE SEQUENCE</scope>
    <source>
        <strain evidence="2">SDUM040014</strain>
    </source>
</reference>
<proteinExistence type="predicted"/>
<dbReference type="PANTHER" id="PTHR43319">
    <property type="entry name" value="BETA-LACTAMASE-RELATED"/>
    <property type="match status" value="1"/>
</dbReference>
<feature type="domain" description="Beta-lactamase-related" evidence="1">
    <location>
        <begin position="46"/>
        <end position="409"/>
    </location>
</feature>
<evidence type="ECO:0000259" key="1">
    <source>
        <dbReference type="Pfam" id="PF00144"/>
    </source>
</evidence>